<proteinExistence type="predicted"/>
<dbReference type="Proteomes" id="UP000182652">
    <property type="component" value="Unassembled WGS sequence"/>
</dbReference>
<feature type="transmembrane region" description="Helical" evidence="1">
    <location>
        <begin position="21"/>
        <end position="46"/>
    </location>
</feature>
<name>A0A1H4KVR0_9MICC</name>
<feature type="transmembrane region" description="Helical" evidence="1">
    <location>
        <begin position="154"/>
        <end position="179"/>
    </location>
</feature>
<sequence length="228" mass="24755">MIPASPAPSASATGASPVRQILWVMLTVVVGVPAFIGSWIGLLFLGEHLDWGLSANQVFAWELAAVVAVLLWPLAIRGSLRQFWHQRGRRPDQVTAWGSEPTTPVPRVPLSVAQRFARVAVVLLGGAGILAICGPQEVSLLVLRALGVVSIGPASLWGALQLVTFLLLMALFLPVLALTERSLRKHPHGSEERFRLEVQQLWYLAAVTAWVICVAMGLMFAWLVVAYL</sequence>
<feature type="transmembrane region" description="Helical" evidence="1">
    <location>
        <begin position="116"/>
        <end position="134"/>
    </location>
</feature>
<protein>
    <submittedName>
        <fullName evidence="2">Uncharacterized protein</fullName>
    </submittedName>
</protein>
<keyword evidence="3" id="KW-1185">Reference proteome</keyword>
<accession>A0A1H4KVR0</accession>
<feature type="transmembrane region" description="Helical" evidence="1">
    <location>
        <begin position="200"/>
        <end position="225"/>
    </location>
</feature>
<reference evidence="2 3" key="1">
    <citation type="submission" date="2016-10" db="EMBL/GenBank/DDBJ databases">
        <authorList>
            <person name="de Groot N.N."/>
        </authorList>
    </citation>
    <scope>NUCLEOTIDE SEQUENCE [LARGE SCALE GENOMIC DNA]</scope>
    <source>
        <strain evidence="2 3">DSM 10495</strain>
    </source>
</reference>
<evidence type="ECO:0000313" key="3">
    <source>
        <dbReference type="Proteomes" id="UP000182652"/>
    </source>
</evidence>
<organism evidence="2 3">
    <name type="scientific">Arthrobacter woluwensis</name>
    <dbReference type="NCBI Taxonomy" id="156980"/>
    <lineage>
        <taxon>Bacteria</taxon>
        <taxon>Bacillati</taxon>
        <taxon>Actinomycetota</taxon>
        <taxon>Actinomycetes</taxon>
        <taxon>Micrococcales</taxon>
        <taxon>Micrococcaceae</taxon>
        <taxon>Arthrobacter</taxon>
    </lineage>
</organism>
<dbReference type="RefSeq" id="WP_066216258.1">
    <property type="nucleotide sequence ID" value="NZ_FNSN01000003.1"/>
</dbReference>
<evidence type="ECO:0000313" key="2">
    <source>
        <dbReference type="EMBL" id="SEB62022.1"/>
    </source>
</evidence>
<keyword evidence="1" id="KW-0812">Transmembrane</keyword>
<keyword evidence="1" id="KW-0472">Membrane</keyword>
<evidence type="ECO:0000256" key="1">
    <source>
        <dbReference type="SAM" id="Phobius"/>
    </source>
</evidence>
<keyword evidence="1" id="KW-1133">Transmembrane helix</keyword>
<gene>
    <name evidence="2" type="ORF">SAMN04489745_0798</name>
</gene>
<feature type="transmembrane region" description="Helical" evidence="1">
    <location>
        <begin position="58"/>
        <end position="80"/>
    </location>
</feature>
<dbReference type="AlphaFoldDB" id="A0A1H4KVR0"/>
<dbReference type="EMBL" id="FNSN01000003">
    <property type="protein sequence ID" value="SEB62022.1"/>
    <property type="molecule type" value="Genomic_DNA"/>
</dbReference>